<protein>
    <recommendedName>
        <fullName evidence="4">Transposase</fullName>
    </recommendedName>
</protein>
<organism evidence="2 3">
    <name type="scientific">Dactylosporangium vinaceum</name>
    <dbReference type="NCBI Taxonomy" id="53362"/>
    <lineage>
        <taxon>Bacteria</taxon>
        <taxon>Bacillati</taxon>
        <taxon>Actinomycetota</taxon>
        <taxon>Actinomycetes</taxon>
        <taxon>Micromonosporales</taxon>
        <taxon>Micromonosporaceae</taxon>
        <taxon>Dactylosporangium</taxon>
    </lineage>
</organism>
<evidence type="ECO:0000313" key="3">
    <source>
        <dbReference type="Proteomes" id="UP001589608"/>
    </source>
</evidence>
<name>A0ABV5MI27_9ACTN</name>
<gene>
    <name evidence="2" type="ORF">ACFFTR_35955</name>
</gene>
<dbReference type="Proteomes" id="UP001589608">
    <property type="component" value="Unassembled WGS sequence"/>
</dbReference>
<evidence type="ECO:0000256" key="1">
    <source>
        <dbReference type="SAM" id="MobiDB-lite"/>
    </source>
</evidence>
<feature type="region of interest" description="Disordered" evidence="1">
    <location>
        <begin position="159"/>
        <end position="228"/>
    </location>
</feature>
<evidence type="ECO:0000313" key="2">
    <source>
        <dbReference type="EMBL" id="MFB9448512.1"/>
    </source>
</evidence>
<comment type="caution">
    <text evidence="2">The sequence shown here is derived from an EMBL/GenBank/DDBJ whole genome shotgun (WGS) entry which is preliminary data.</text>
</comment>
<keyword evidence="3" id="KW-1185">Reference proteome</keyword>
<sequence length="283" mass="30490">MPDALGAAAARLYSAPPEDFIALRAEEVAKARAARDTALAAAIGKLRKPTVAAWLVNRLAHERPELIGELMTLADELRTAQRELRGADLRELSVRRRATVSALAREAIRLAGAGRAATTNLPAAEVEATLAAALADEEVAALVRTGRLTKALEYTGFGETPRPNLRLVQGTGPATADEADDEDEHSAPARVSKVTPIRSAPDETERERRAAARRAEEERKRAEEEHSRLVRQARKELMTALQQVADAESAKVEAERAVAAADKAIRLAEKRVKIAQDALADLG</sequence>
<feature type="compositionally biased region" description="Basic and acidic residues" evidence="1">
    <location>
        <begin position="200"/>
        <end position="228"/>
    </location>
</feature>
<accession>A0ABV5MI27</accession>
<evidence type="ECO:0008006" key="4">
    <source>
        <dbReference type="Google" id="ProtNLM"/>
    </source>
</evidence>
<reference evidence="2 3" key="1">
    <citation type="submission" date="2024-09" db="EMBL/GenBank/DDBJ databases">
        <authorList>
            <person name="Sun Q."/>
            <person name="Mori K."/>
        </authorList>
    </citation>
    <scope>NUCLEOTIDE SEQUENCE [LARGE SCALE GENOMIC DNA]</scope>
    <source>
        <strain evidence="2 3">JCM 3307</strain>
    </source>
</reference>
<dbReference type="EMBL" id="JBHMCA010000058">
    <property type="protein sequence ID" value="MFB9448512.1"/>
    <property type="molecule type" value="Genomic_DNA"/>
</dbReference>
<dbReference type="RefSeq" id="WP_223101146.1">
    <property type="nucleotide sequence ID" value="NZ_CP061913.1"/>
</dbReference>
<proteinExistence type="predicted"/>